<evidence type="ECO:0000256" key="5">
    <source>
        <dbReference type="SAM" id="SignalP"/>
    </source>
</evidence>
<dbReference type="PANTHER" id="PTHR44321:SF1">
    <property type="entry name" value="TRANSDUCIN BETA-LIKE PROTEIN 2"/>
    <property type="match status" value="1"/>
</dbReference>
<evidence type="ECO:0000313" key="6">
    <source>
        <dbReference type="EMBL" id="GJQ15705.1"/>
    </source>
</evidence>
<name>A0A9C7Q4Q1_9RHOD</name>
<reference evidence="6" key="1">
    <citation type="journal article" date="2022" name="Proc. Natl. Acad. Sci. U.S.A.">
        <title>Life cycle and functional genomics of the unicellular red alga Galdieria for elucidating algal and plant evolution and industrial use.</title>
        <authorList>
            <person name="Hirooka S."/>
            <person name="Itabashi T."/>
            <person name="Ichinose T.M."/>
            <person name="Onuma R."/>
            <person name="Fujiwara T."/>
            <person name="Yamashita S."/>
            <person name="Jong L.W."/>
            <person name="Tomita R."/>
            <person name="Iwane A.H."/>
            <person name="Miyagishima S.Y."/>
        </authorList>
    </citation>
    <scope>NUCLEOTIDE SEQUENCE</scope>
    <source>
        <strain evidence="6">NBRC 102759</strain>
    </source>
</reference>
<dbReference type="PANTHER" id="PTHR44321">
    <property type="entry name" value="TRANSDUCIN BETA-LIKE PROTEIN 2"/>
    <property type="match status" value="1"/>
</dbReference>
<evidence type="ECO:0000256" key="4">
    <source>
        <dbReference type="SAM" id="MobiDB-lite"/>
    </source>
</evidence>
<dbReference type="SUPFAM" id="SSF50978">
    <property type="entry name" value="WD40 repeat-like"/>
    <property type="match status" value="1"/>
</dbReference>
<evidence type="ECO:0008006" key="8">
    <source>
        <dbReference type="Google" id="ProtNLM"/>
    </source>
</evidence>
<dbReference type="Pfam" id="PF00400">
    <property type="entry name" value="WD40"/>
    <property type="match status" value="2"/>
</dbReference>
<dbReference type="InterPro" id="IPR042410">
    <property type="entry name" value="WBSCR13"/>
</dbReference>
<accession>A0A9C7Q4Q1</accession>
<reference evidence="6" key="2">
    <citation type="submission" date="2022-01" db="EMBL/GenBank/DDBJ databases">
        <authorList>
            <person name="Hirooka S."/>
            <person name="Miyagishima S.Y."/>
        </authorList>
    </citation>
    <scope>NUCLEOTIDE SEQUENCE</scope>
    <source>
        <strain evidence="6">NBRC 102759</strain>
    </source>
</reference>
<keyword evidence="1 3" id="KW-0853">WD repeat</keyword>
<dbReference type="InterPro" id="IPR001680">
    <property type="entry name" value="WD40_rpt"/>
</dbReference>
<sequence>MHLIGLLLVLSLTLVAGIAVLKLRSALNARVDSSIEENPHRLGSNRKQKSKPQQKTLKGTPKTRFSSLLGRLQERTHCVAVLWCHTEQVTCFAFHPKKRCLLSCSSDRSVRVWWDPVDKQAKFSSVNLFTCAASQHNVKFPDFAEACCWSKDGQFVLFALSHTHAIRSYDVLENQKILSGSLDVVSVQKGNVKDIEMDPHCRYFVTYDDGSSFIVWNMRGNILATVDTHQVQNNRMAISPDGRFIASAGFIGDVYLWEVLFQKDSGEFVGLKKVIDLKGHRAGVRGVAFSHDNKKVATVCKDKTIRIWNIDVKYKLEEDAKLLFSLEPWDIHVDLLQVAFNPNDNLLAVAGNDSVAIYLLETRQIVTILRNCTGQGGVDIEKFGFSGDGTLLATLGHGQGWISLWHIPYMPGFSKV</sequence>
<feature type="signal peptide" evidence="5">
    <location>
        <begin position="1"/>
        <end position="17"/>
    </location>
</feature>
<dbReference type="InterPro" id="IPR019775">
    <property type="entry name" value="WD40_repeat_CS"/>
</dbReference>
<comment type="caution">
    <text evidence="6">The sequence shown here is derived from an EMBL/GenBank/DDBJ whole genome shotgun (WGS) entry which is preliminary data.</text>
</comment>
<keyword evidence="7" id="KW-1185">Reference proteome</keyword>
<organism evidence="6 7">
    <name type="scientific">Galdieria partita</name>
    <dbReference type="NCBI Taxonomy" id="83374"/>
    <lineage>
        <taxon>Eukaryota</taxon>
        <taxon>Rhodophyta</taxon>
        <taxon>Bangiophyceae</taxon>
        <taxon>Galdieriales</taxon>
        <taxon>Galdieriaceae</taxon>
        <taxon>Galdieria</taxon>
    </lineage>
</organism>
<evidence type="ECO:0000313" key="7">
    <source>
        <dbReference type="Proteomes" id="UP001061958"/>
    </source>
</evidence>
<evidence type="ECO:0000256" key="3">
    <source>
        <dbReference type="PROSITE-ProRule" id="PRU00221"/>
    </source>
</evidence>
<dbReference type="InterPro" id="IPR036322">
    <property type="entry name" value="WD40_repeat_dom_sf"/>
</dbReference>
<feature type="region of interest" description="Disordered" evidence="4">
    <location>
        <begin position="38"/>
        <end position="61"/>
    </location>
</feature>
<evidence type="ECO:0000256" key="1">
    <source>
        <dbReference type="ARBA" id="ARBA00022574"/>
    </source>
</evidence>
<dbReference type="GO" id="GO:0005783">
    <property type="term" value="C:endoplasmic reticulum"/>
    <property type="evidence" value="ECO:0007669"/>
    <property type="project" value="TreeGrafter"/>
</dbReference>
<dbReference type="PROSITE" id="PS00678">
    <property type="entry name" value="WD_REPEATS_1"/>
    <property type="match status" value="1"/>
</dbReference>
<protein>
    <recommendedName>
        <fullName evidence="8">Transducin family protein / WD-40 repeat family protein</fullName>
    </recommendedName>
</protein>
<dbReference type="PROSITE" id="PS50082">
    <property type="entry name" value="WD_REPEATS_2"/>
    <property type="match status" value="2"/>
</dbReference>
<dbReference type="GO" id="GO:0030968">
    <property type="term" value="P:endoplasmic reticulum unfolded protein response"/>
    <property type="evidence" value="ECO:0007669"/>
    <property type="project" value="TreeGrafter"/>
</dbReference>
<dbReference type="OrthoDB" id="346371at2759"/>
<gene>
    <name evidence="6" type="ORF">GpartN1_g7496.t1</name>
</gene>
<dbReference type="Proteomes" id="UP001061958">
    <property type="component" value="Unassembled WGS sequence"/>
</dbReference>
<dbReference type="SMART" id="SM00320">
    <property type="entry name" value="WD40"/>
    <property type="match status" value="7"/>
</dbReference>
<proteinExistence type="predicted"/>
<evidence type="ECO:0000256" key="2">
    <source>
        <dbReference type="ARBA" id="ARBA00022737"/>
    </source>
</evidence>
<dbReference type="InterPro" id="IPR015943">
    <property type="entry name" value="WD40/YVTN_repeat-like_dom_sf"/>
</dbReference>
<dbReference type="PROSITE" id="PS50294">
    <property type="entry name" value="WD_REPEATS_REGION"/>
    <property type="match status" value="2"/>
</dbReference>
<feature type="repeat" description="WD" evidence="3">
    <location>
        <begin position="277"/>
        <end position="318"/>
    </location>
</feature>
<dbReference type="EMBL" id="BQMJ01000073">
    <property type="protein sequence ID" value="GJQ15705.1"/>
    <property type="molecule type" value="Genomic_DNA"/>
</dbReference>
<feature type="compositionally biased region" description="Basic residues" evidence="4">
    <location>
        <begin position="43"/>
        <end position="52"/>
    </location>
</feature>
<dbReference type="AlphaFoldDB" id="A0A9C7Q4Q1"/>
<feature type="chain" id="PRO_5038515781" description="Transducin family protein / WD-40 repeat family protein" evidence="5">
    <location>
        <begin position="18"/>
        <end position="416"/>
    </location>
</feature>
<keyword evidence="2" id="KW-0677">Repeat</keyword>
<keyword evidence="5" id="KW-0732">Signal</keyword>
<feature type="repeat" description="WD" evidence="3">
    <location>
        <begin position="82"/>
        <end position="113"/>
    </location>
</feature>
<dbReference type="Gene3D" id="2.130.10.10">
    <property type="entry name" value="YVTN repeat-like/Quinoprotein amine dehydrogenase"/>
    <property type="match status" value="2"/>
</dbReference>